<evidence type="ECO:0000313" key="1">
    <source>
        <dbReference type="EMBL" id="SJM33376.1"/>
    </source>
</evidence>
<proteinExistence type="predicted"/>
<organism evidence="1 2">
    <name type="scientific">Mesorhizobium delmotii</name>
    <dbReference type="NCBI Taxonomy" id="1631247"/>
    <lineage>
        <taxon>Bacteria</taxon>
        <taxon>Pseudomonadati</taxon>
        <taxon>Pseudomonadota</taxon>
        <taxon>Alphaproteobacteria</taxon>
        <taxon>Hyphomicrobiales</taxon>
        <taxon>Phyllobacteriaceae</taxon>
        <taxon>Mesorhizobium</taxon>
    </lineage>
</organism>
<sequence length="30" mass="3611">MMIDKDYNPHHAAHFLTIEVQSNFDLTFFK</sequence>
<reference evidence="2" key="1">
    <citation type="submission" date="2016-12" db="EMBL/GenBank/DDBJ databases">
        <authorList>
            <person name="Brunel B."/>
        </authorList>
    </citation>
    <scope>NUCLEOTIDE SEQUENCE [LARGE SCALE GENOMIC DNA]</scope>
</reference>
<evidence type="ECO:0000313" key="2">
    <source>
        <dbReference type="Proteomes" id="UP000245698"/>
    </source>
</evidence>
<protein>
    <submittedName>
        <fullName evidence="1">Uncharacterized protein</fullName>
    </submittedName>
</protein>
<accession>A0A2P9AQI1</accession>
<dbReference type="AlphaFoldDB" id="A0A2P9AQI1"/>
<dbReference type="Proteomes" id="UP000245698">
    <property type="component" value="Unassembled WGS sequence"/>
</dbReference>
<dbReference type="EMBL" id="FUIG01000043">
    <property type="protein sequence ID" value="SJM33376.1"/>
    <property type="molecule type" value="Genomic_DNA"/>
</dbReference>
<name>A0A2P9AQI1_9HYPH</name>
<keyword evidence="2" id="KW-1185">Reference proteome</keyword>
<gene>
    <name evidence="1" type="ORF">BQ8482_350020</name>
</gene>